<dbReference type="Gene3D" id="3.40.50.880">
    <property type="match status" value="1"/>
</dbReference>
<dbReference type="GeneID" id="89685618"/>
<dbReference type="InterPro" id="IPR002818">
    <property type="entry name" value="DJ-1/PfpI"/>
</dbReference>
<organism evidence="3 4">
    <name type="scientific">Chromobacterium subtsugae</name>
    <dbReference type="NCBI Taxonomy" id="251747"/>
    <lineage>
        <taxon>Bacteria</taxon>
        <taxon>Pseudomonadati</taxon>
        <taxon>Pseudomonadota</taxon>
        <taxon>Betaproteobacteria</taxon>
        <taxon>Neisseriales</taxon>
        <taxon>Chromobacteriaceae</taxon>
        <taxon>Chromobacterium</taxon>
    </lineage>
</organism>
<feature type="domain" description="DJ-1/PfpI" evidence="2">
    <location>
        <begin position="61"/>
        <end position="221"/>
    </location>
</feature>
<dbReference type="PANTHER" id="PTHR43130:SF3">
    <property type="entry name" value="HTH-TYPE TRANSCRIPTIONAL REGULATOR RV1931C"/>
    <property type="match status" value="1"/>
</dbReference>
<dbReference type="RefSeq" id="WP_162837614.1">
    <property type="nucleotide sequence ID" value="NZ_CP142381.1"/>
</dbReference>
<dbReference type="InterPro" id="IPR052158">
    <property type="entry name" value="INH-QAR"/>
</dbReference>
<dbReference type="Pfam" id="PF01965">
    <property type="entry name" value="DJ-1_PfpI"/>
    <property type="match status" value="1"/>
</dbReference>
<dbReference type="SUPFAM" id="SSF52317">
    <property type="entry name" value="Class I glutamine amidotransferase-like"/>
    <property type="match status" value="1"/>
</dbReference>
<sequence length="381" mass="39340">MSTPAPRSGLGAWVAALALLGGCASAPQASNGFADADGKLPSYQPRPGHERPLIAVFGENSGTELSDFTVPYGVLSESGAADVVAVSTRPGPIATFTDMGKPGFRILGQATLAAFDASHPDGADYVIVPALRETPEALSWLALQAGKGATLVSICNGGMVVADTGLMAGRRATAHWSTEAHRLEHHAAVRWVRNARYVADGNWISTAGVSAALPASLALVEAIAGTERAQALARQLGSGGWSARHDSDAFHPQPGVNLLPLAQVAYLNRWLHAGDAYALPAADGADETTLALTLDAYSSTGRSRAYLTAAAGAPLRTRHGLFVLPDRVQGAADAPASALPAIDGLPPGQALDRALDGIAARYGRATARGVALVFEYPDFQE</sequence>
<dbReference type="Proteomes" id="UP000711178">
    <property type="component" value="Unassembled WGS sequence"/>
</dbReference>
<gene>
    <name evidence="3" type="ORF">KIF53_19310</name>
</gene>
<protein>
    <submittedName>
        <fullName evidence="3">DJ-1/PfpI family protein</fullName>
    </submittedName>
</protein>
<reference evidence="3 4" key="1">
    <citation type="submission" date="2021-05" db="EMBL/GenBank/DDBJ databases">
        <title>Draft Whole Genome Sequencing Of Biosensor Chromobacterium violaceum Strain CV026 Reveals A Regulatory RNA In Chromobacterium violaceum Phenotype Regulatory Network.</title>
        <authorList>
            <person name="Hong K.W."/>
            <person name="Chan K.G."/>
            <person name="Chang C.-Y."/>
        </authorList>
    </citation>
    <scope>NUCLEOTIDE SEQUENCE [LARGE SCALE GENOMIC DNA]</scope>
    <source>
        <strain evidence="3 4">ATCC 31532</strain>
    </source>
</reference>
<evidence type="ECO:0000313" key="3">
    <source>
        <dbReference type="EMBL" id="MBW8289789.1"/>
    </source>
</evidence>
<accession>A0ABS7FI84</accession>
<dbReference type="InterPro" id="IPR029062">
    <property type="entry name" value="Class_I_gatase-like"/>
</dbReference>
<evidence type="ECO:0000259" key="2">
    <source>
        <dbReference type="Pfam" id="PF01965"/>
    </source>
</evidence>
<feature type="chain" id="PRO_5045954524" evidence="1">
    <location>
        <begin position="30"/>
        <end position="381"/>
    </location>
</feature>
<dbReference type="PROSITE" id="PS51257">
    <property type="entry name" value="PROKAR_LIPOPROTEIN"/>
    <property type="match status" value="1"/>
</dbReference>
<keyword evidence="4" id="KW-1185">Reference proteome</keyword>
<comment type="caution">
    <text evidence="3">The sequence shown here is derived from an EMBL/GenBank/DDBJ whole genome shotgun (WGS) entry which is preliminary data.</text>
</comment>
<proteinExistence type="predicted"/>
<feature type="signal peptide" evidence="1">
    <location>
        <begin position="1"/>
        <end position="29"/>
    </location>
</feature>
<name>A0ABS7FI84_9NEIS</name>
<evidence type="ECO:0000256" key="1">
    <source>
        <dbReference type="SAM" id="SignalP"/>
    </source>
</evidence>
<keyword evidence="1" id="KW-0732">Signal</keyword>
<evidence type="ECO:0000313" key="4">
    <source>
        <dbReference type="Proteomes" id="UP000711178"/>
    </source>
</evidence>
<dbReference type="PANTHER" id="PTHR43130">
    <property type="entry name" value="ARAC-FAMILY TRANSCRIPTIONAL REGULATOR"/>
    <property type="match status" value="1"/>
</dbReference>
<dbReference type="EMBL" id="JAHDTB010000023">
    <property type="protein sequence ID" value="MBW8289789.1"/>
    <property type="molecule type" value="Genomic_DNA"/>
</dbReference>